<organism evidence="2 3">
    <name type="scientific">Pyrenophora tritici-repentis</name>
    <dbReference type="NCBI Taxonomy" id="45151"/>
    <lineage>
        <taxon>Eukaryota</taxon>
        <taxon>Fungi</taxon>
        <taxon>Dikarya</taxon>
        <taxon>Ascomycota</taxon>
        <taxon>Pezizomycotina</taxon>
        <taxon>Dothideomycetes</taxon>
        <taxon>Pleosporomycetidae</taxon>
        <taxon>Pleosporales</taxon>
        <taxon>Pleosporineae</taxon>
        <taxon>Pleosporaceae</taxon>
        <taxon>Pyrenophora</taxon>
    </lineage>
</organism>
<gene>
    <name evidence="2" type="ORF">Ptr86124_000506</name>
</gene>
<dbReference type="PANTHER" id="PTHR33112">
    <property type="entry name" value="DOMAIN PROTEIN, PUTATIVE-RELATED"/>
    <property type="match status" value="1"/>
</dbReference>
<dbReference type="EMBL" id="NRDI02000001">
    <property type="protein sequence ID" value="KAI1520138.1"/>
    <property type="molecule type" value="Genomic_DNA"/>
</dbReference>
<dbReference type="InterPro" id="IPR010730">
    <property type="entry name" value="HET"/>
</dbReference>
<protein>
    <submittedName>
        <fullName evidence="2">Tol protein</fullName>
    </submittedName>
</protein>
<dbReference type="Pfam" id="PF06985">
    <property type="entry name" value="HET"/>
    <property type="match status" value="1"/>
</dbReference>
<proteinExistence type="predicted"/>
<keyword evidence="3" id="KW-1185">Reference proteome</keyword>
<dbReference type="PANTHER" id="PTHR33112:SF13">
    <property type="entry name" value="HETEROKARYON INCOMPATIBILITY DOMAIN-CONTAINING PROTEIN"/>
    <property type="match status" value="1"/>
</dbReference>
<feature type="domain" description="Heterokaryon incompatibility" evidence="1">
    <location>
        <begin position="17"/>
        <end position="165"/>
    </location>
</feature>
<sequence>MADSIHLREHPMGLAEYACLSHRWGSKGPAIKLTSHTVKNLTEGYPISELPKTFRDAVQVCQSLGISYIWIDALCILQDSKEDWEEAAATMANIYQNSHVTIAATFAWNSNEGLFSNRDPAALAKRLKLHPHLHAMEAPVPFPHNLSEQNLDLWPLLARAWVYQERMFSPRTIHFGKYQVDIRHLCRVNILGSLENRTENPSFDWHRFVTEYTGLELTYETDRLPAIAAVAERISRTMRADDIYVTGLWKDSIISDMLWCPMIPGRRTPLHQRGKPSWSWASYPRMKITFLGDPTVPYMADFVSLDYTAVGSTYLGEVKDASVVVKAPTLTITDPDGLSQMELKDLLKHPAEYFRDTLPRKYGQRYPMSFEPLPAEWGNCHLGVFLRNDYDPTTAIPPYATGTVLKVQLFQRSEGTIWALVLRSLPVTSRQYERFGTIMLRFSPLGGEEIAYDLVLKFLQSLPLEKLKIV</sequence>
<comment type="caution">
    <text evidence="2">The sequence shown here is derived from an EMBL/GenBank/DDBJ whole genome shotgun (WGS) entry which is preliminary data.</text>
</comment>
<evidence type="ECO:0000259" key="1">
    <source>
        <dbReference type="Pfam" id="PF06985"/>
    </source>
</evidence>
<evidence type="ECO:0000313" key="2">
    <source>
        <dbReference type="EMBL" id="KAI1520138.1"/>
    </source>
</evidence>
<reference evidence="3" key="1">
    <citation type="journal article" date="2022" name="Microb. Genom.">
        <title>A global pangenome for the wheat fungal pathogen Pyrenophora tritici-repentis and prediction of effector protein structural homology.</title>
        <authorList>
            <person name="Moolhuijzen P.M."/>
            <person name="See P.T."/>
            <person name="Shi G."/>
            <person name="Powell H.R."/>
            <person name="Cockram J."/>
            <person name="Jorgensen L.N."/>
            <person name="Benslimane H."/>
            <person name="Strelkov S.E."/>
            <person name="Turner J."/>
            <person name="Liu Z."/>
            <person name="Moffat C.S."/>
        </authorList>
    </citation>
    <scope>NUCLEOTIDE SEQUENCE [LARGE SCALE GENOMIC DNA]</scope>
</reference>
<dbReference type="Proteomes" id="UP000249757">
    <property type="component" value="Unassembled WGS sequence"/>
</dbReference>
<name>A0A922T3Z2_9PLEO</name>
<dbReference type="AlphaFoldDB" id="A0A922T3Z2"/>
<evidence type="ECO:0000313" key="3">
    <source>
        <dbReference type="Proteomes" id="UP000249757"/>
    </source>
</evidence>
<accession>A0A922T3Z2</accession>